<reference evidence="1" key="1">
    <citation type="submission" date="2021-02" db="EMBL/GenBank/DDBJ databases">
        <title>Genomic Encyclopedia of Type Strains, Phase IV (KMG-V): Genome sequencing to study the core and pangenomes of soil and plant-associated prokaryotes.</title>
        <authorList>
            <person name="Whitman W."/>
        </authorList>
    </citation>
    <scope>NUCLEOTIDE SEQUENCE</scope>
    <source>
        <strain evidence="1">USDA 406</strain>
    </source>
</reference>
<sequence length="92" mass="10237">MARAPLGFRAHGCARPLGFIKPELLKLLPKARTTNLQAVLAVAYCTYDYTEKERKSLNSAYRLTLESLGLSSEETHFANLSRVKLLRSARAA</sequence>
<comment type="caution">
    <text evidence="1">The sequence shown here is derived from an EMBL/GenBank/DDBJ whole genome shotgun (WGS) entry which is preliminary data.</text>
</comment>
<name>A0A8I1XZP0_BRAEL</name>
<gene>
    <name evidence="1" type="ORF">JOH49_000095</name>
</gene>
<accession>A0A8I1XZP0</accession>
<dbReference type="EMBL" id="JAFICZ010000001">
    <property type="protein sequence ID" value="MBP1290342.1"/>
    <property type="molecule type" value="Genomic_DNA"/>
</dbReference>
<evidence type="ECO:0000313" key="1">
    <source>
        <dbReference type="EMBL" id="MBP1290342.1"/>
    </source>
</evidence>
<dbReference type="AlphaFoldDB" id="A0A8I1XZP0"/>
<proteinExistence type="predicted"/>
<protein>
    <submittedName>
        <fullName evidence="1">Uncharacterized protein</fullName>
    </submittedName>
</protein>
<organism evidence="1 2">
    <name type="scientific">Bradyrhizobium elkanii</name>
    <dbReference type="NCBI Taxonomy" id="29448"/>
    <lineage>
        <taxon>Bacteria</taxon>
        <taxon>Pseudomonadati</taxon>
        <taxon>Pseudomonadota</taxon>
        <taxon>Alphaproteobacteria</taxon>
        <taxon>Hyphomicrobiales</taxon>
        <taxon>Nitrobacteraceae</taxon>
        <taxon>Bradyrhizobium</taxon>
    </lineage>
</organism>
<dbReference type="Proteomes" id="UP000673383">
    <property type="component" value="Unassembled WGS sequence"/>
</dbReference>
<evidence type="ECO:0000313" key="2">
    <source>
        <dbReference type="Proteomes" id="UP000673383"/>
    </source>
</evidence>
<dbReference type="RefSeq" id="WP_038381396.1">
    <property type="nucleotide sequence ID" value="NZ_JAFICZ010000001.1"/>
</dbReference>